<name>A0ABM1A9Q8_APLCA</name>
<accession>A0ABM1A9Q8</accession>
<organism evidence="2 3">
    <name type="scientific">Aplysia californica</name>
    <name type="common">California sea hare</name>
    <dbReference type="NCBI Taxonomy" id="6500"/>
    <lineage>
        <taxon>Eukaryota</taxon>
        <taxon>Metazoa</taxon>
        <taxon>Spiralia</taxon>
        <taxon>Lophotrochozoa</taxon>
        <taxon>Mollusca</taxon>
        <taxon>Gastropoda</taxon>
        <taxon>Heterobranchia</taxon>
        <taxon>Euthyneura</taxon>
        <taxon>Tectipleura</taxon>
        <taxon>Aplysiida</taxon>
        <taxon>Aplysioidea</taxon>
        <taxon>Aplysiidae</taxon>
        <taxon>Aplysia</taxon>
    </lineage>
</organism>
<feature type="region of interest" description="Disordered" evidence="1">
    <location>
        <begin position="75"/>
        <end position="98"/>
    </location>
</feature>
<gene>
    <name evidence="3" type="primary">LOC106013133</name>
</gene>
<dbReference type="RefSeq" id="XP_012943522.1">
    <property type="nucleotide sequence ID" value="XM_013088068.2"/>
</dbReference>
<protein>
    <submittedName>
        <fullName evidence="3">Protein couch potato</fullName>
    </submittedName>
</protein>
<sequence length="144" mass="15395">MAAETAKQDLQGVRFDPDLPQTLRLEFAKSNTKVTKPKQASPQPAAPHPATLIHPITGQELGAAFFPGGPEAWATPTALAPFPELSPAPPPTAGIPHPALIPHHPAALAQMPLRVSITSCCIPTLDLDSTSRNYFLSFFSFFSF</sequence>
<feature type="region of interest" description="Disordered" evidence="1">
    <location>
        <begin position="1"/>
        <end position="51"/>
    </location>
</feature>
<reference evidence="3" key="1">
    <citation type="submission" date="2025-08" db="UniProtKB">
        <authorList>
            <consortium name="RefSeq"/>
        </authorList>
    </citation>
    <scope>IDENTIFICATION</scope>
</reference>
<keyword evidence="2" id="KW-1185">Reference proteome</keyword>
<evidence type="ECO:0000313" key="3">
    <source>
        <dbReference type="RefSeq" id="XP_012943522.1"/>
    </source>
</evidence>
<proteinExistence type="predicted"/>
<evidence type="ECO:0000256" key="1">
    <source>
        <dbReference type="SAM" id="MobiDB-lite"/>
    </source>
</evidence>
<dbReference type="Proteomes" id="UP000694888">
    <property type="component" value="Unplaced"/>
</dbReference>
<dbReference type="GeneID" id="106013133"/>
<evidence type="ECO:0000313" key="2">
    <source>
        <dbReference type="Proteomes" id="UP000694888"/>
    </source>
</evidence>
<feature type="compositionally biased region" description="Pro residues" evidence="1">
    <location>
        <begin position="84"/>
        <end position="93"/>
    </location>
</feature>